<protein>
    <submittedName>
        <fullName evidence="3">Uncharacterized protein</fullName>
    </submittedName>
</protein>
<dbReference type="EMBL" id="LR797136">
    <property type="protein sequence ID" value="CAB4189332.1"/>
    <property type="molecule type" value="Genomic_DNA"/>
</dbReference>
<reference evidence="3" key="1">
    <citation type="submission" date="2020-05" db="EMBL/GenBank/DDBJ databases">
        <authorList>
            <person name="Chiriac C."/>
            <person name="Salcher M."/>
            <person name="Ghai R."/>
            <person name="Kavagutti S V."/>
        </authorList>
    </citation>
    <scope>NUCLEOTIDE SEQUENCE</scope>
</reference>
<gene>
    <name evidence="1" type="ORF">UFOVP1029_12</name>
    <name evidence="2" type="ORF">UFOVP1129_12</name>
    <name evidence="3" type="ORF">UFOVP1188_12</name>
    <name evidence="4" type="ORF">UFOVP1490_35</name>
    <name evidence="6" type="ORF">UFOVP1576_12</name>
    <name evidence="5" type="ORF">UFOVP1633_12</name>
</gene>
<evidence type="ECO:0000313" key="4">
    <source>
        <dbReference type="EMBL" id="CAB4217501.1"/>
    </source>
</evidence>
<proteinExistence type="predicted"/>
<evidence type="ECO:0000313" key="5">
    <source>
        <dbReference type="EMBL" id="CAB4220361.1"/>
    </source>
</evidence>
<dbReference type="EMBL" id="LR796972">
    <property type="protein sequence ID" value="CAB4178918.1"/>
    <property type="molecule type" value="Genomic_DNA"/>
</dbReference>
<sequence>MSKFYITLPGGVVIEIYAKGRGGAITAAINQHYGTGPMKVIFVKYIPGGVVYEVRRNGKPALEVTITQ</sequence>
<name>A0A6J5QZV3_9CAUD</name>
<accession>A0A6J5QZV3</accession>
<organism evidence="3">
    <name type="scientific">uncultured Caudovirales phage</name>
    <dbReference type="NCBI Taxonomy" id="2100421"/>
    <lineage>
        <taxon>Viruses</taxon>
        <taxon>Duplodnaviria</taxon>
        <taxon>Heunggongvirae</taxon>
        <taxon>Uroviricota</taxon>
        <taxon>Caudoviricetes</taxon>
        <taxon>Peduoviridae</taxon>
        <taxon>Maltschvirus</taxon>
        <taxon>Maltschvirus maltsch</taxon>
    </lineage>
</organism>
<evidence type="ECO:0000313" key="3">
    <source>
        <dbReference type="EMBL" id="CAB4189332.1"/>
    </source>
</evidence>
<dbReference type="EMBL" id="LR797444">
    <property type="protein sequence ID" value="CAB4217501.1"/>
    <property type="molecule type" value="Genomic_DNA"/>
</dbReference>
<evidence type="ECO:0000313" key="2">
    <source>
        <dbReference type="EMBL" id="CAB4185071.1"/>
    </source>
</evidence>
<dbReference type="EMBL" id="LR797495">
    <property type="protein sequence ID" value="CAB4220361.1"/>
    <property type="molecule type" value="Genomic_DNA"/>
</dbReference>
<evidence type="ECO:0000313" key="6">
    <source>
        <dbReference type="EMBL" id="CAB5230428.1"/>
    </source>
</evidence>
<dbReference type="EMBL" id="LR798420">
    <property type="protein sequence ID" value="CAB5230428.1"/>
    <property type="molecule type" value="Genomic_DNA"/>
</dbReference>
<evidence type="ECO:0000313" key="1">
    <source>
        <dbReference type="EMBL" id="CAB4178918.1"/>
    </source>
</evidence>
<dbReference type="EMBL" id="LR797077">
    <property type="protein sequence ID" value="CAB4185071.1"/>
    <property type="molecule type" value="Genomic_DNA"/>
</dbReference>